<feature type="transmembrane region" description="Helical" evidence="6">
    <location>
        <begin position="40"/>
        <end position="62"/>
    </location>
</feature>
<keyword evidence="8" id="KW-1185">Reference proteome</keyword>
<evidence type="ECO:0000256" key="3">
    <source>
        <dbReference type="ARBA" id="ARBA00022692"/>
    </source>
</evidence>
<comment type="subcellular location">
    <subcellularLocation>
        <location evidence="1">Membrane</location>
        <topology evidence="1">Multi-pass membrane protein</topology>
    </subcellularLocation>
</comment>
<feature type="transmembrane region" description="Helical" evidence="6">
    <location>
        <begin position="74"/>
        <end position="95"/>
    </location>
</feature>
<feature type="non-terminal residue" evidence="7">
    <location>
        <position position="120"/>
    </location>
</feature>
<dbReference type="EMBL" id="JARBDR010000813">
    <property type="protein sequence ID" value="KAJ8306344.1"/>
    <property type="molecule type" value="Genomic_DNA"/>
</dbReference>
<proteinExistence type="inferred from homology"/>
<evidence type="ECO:0000313" key="7">
    <source>
        <dbReference type="EMBL" id="KAJ8306344.1"/>
    </source>
</evidence>
<protein>
    <recommendedName>
        <fullName evidence="9">Mpv17-like protein</fullName>
    </recommendedName>
</protein>
<evidence type="ECO:0000256" key="6">
    <source>
        <dbReference type="RuleBase" id="RU363053"/>
    </source>
</evidence>
<dbReference type="InterPro" id="IPR007248">
    <property type="entry name" value="Mpv17_PMP22"/>
</dbReference>
<gene>
    <name evidence="7" type="ORF">KUTeg_016889</name>
</gene>
<organism evidence="7 8">
    <name type="scientific">Tegillarca granosa</name>
    <name type="common">Malaysian cockle</name>
    <name type="synonym">Anadara granosa</name>
    <dbReference type="NCBI Taxonomy" id="220873"/>
    <lineage>
        <taxon>Eukaryota</taxon>
        <taxon>Metazoa</taxon>
        <taxon>Spiralia</taxon>
        <taxon>Lophotrochozoa</taxon>
        <taxon>Mollusca</taxon>
        <taxon>Bivalvia</taxon>
        <taxon>Autobranchia</taxon>
        <taxon>Pteriomorphia</taxon>
        <taxon>Arcoida</taxon>
        <taxon>Arcoidea</taxon>
        <taxon>Arcidae</taxon>
        <taxon>Tegillarca</taxon>
    </lineage>
</organism>
<keyword evidence="4 6" id="KW-1133">Transmembrane helix</keyword>
<name>A0ABQ9EN43_TEGGR</name>
<reference evidence="7 8" key="1">
    <citation type="submission" date="2022-12" db="EMBL/GenBank/DDBJ databases">
        <title>Chromosome-level genome of Tegillarca granosa.</title>
        <authorList>
            <person name="Kim J."/>
        </authorList>
    </citation>
    <scope>NUCLEOTIDE SEQUENCE [LARGE SCALE GENOMIC DNA]</scope>
    <source>
        <strain evidence="7">Teg-2019</strain>
        <tissue evidence="7">Adductor muscle</tissue>
    </source>
</reference>
<feature type="transmembrane region" description="Helical" evidence="6">
    <location>
        <begin position="101"/>
        <end position="118"/>
    </location>
</feature>
<evidence type="ECO:0000256" key="5">
    <source>
        <dbReference type="ARBA" id="ARBA00023136"/>
    </source>
</evidence>
<evidence type="ECO:0000256" key="2">
    <source>
        <dbReference type="ARBA" id="ARBA00006824"/>
    </source>
</evidence>
<dbReference type="PANTHER" id="PTHR11266:SF8">
    <property type="entry name" value="MPV17-LIKE PROTEIN 2"/>
    <property type="match status" value="1"/>
</dbReference>
<dbReference type="Proteomes" id="UP001217089">
    <property type="component" value="Unassembled WGS sequence"/>
</dbReference>
<keyword evidence="3 6" id="KW-0812">Transmembrane</keyword>
<evidence type="ECO:0000256" key="4">
    <source>
        <dbReference type="ARBA" id="ARBA00022989"/>
    </source>
</evidence>
<keyword evidence="5 6" id="KW-0472">Membrane</keyword>
<evidence type="ECO:0000313" key="8">
    <source>
        <dbReference type="Proteomes" id="UP001217089"/>
    </source>
</evidence>
<evidence type="ECO:0000256" key="1">
    <source>
        <dbReference type="ARBA" id="ARBA00004141"/>
    </source>
</evidence>
<dbReference type="PANTHER" id="PTHR11266">
    <property type="entry name" value="PEROXISOMAL MEMBRANE PROTEIN 2, PXMP2 MPV17"/>
    <property type="match status" value="1"/>
</dbReference>
<comment type="similarity">
    <text evidence="2 6">Belongs to the peroxisomal membrane protein PXMP2/4 family.</text>
</comment>
<comment type="caution">
    <text evidence="7">The sequence shown here is derived from an EMBL/GenBank/DDBJ whole genome shotgun (WGS) entry which is preliminary data.</text>
</comment>
<accession>A0ABQ9EN43</accession>
<dbReference type="Pfam" id="PF04117">
    <property type="entry name" value="Mpv17_PMP22"/>
    <property type="match status" value="1"/>
</dbReference>
<sequence>MLTIGVIMAPVFHTWYKVLDKYVVGVGKKTVFKKIVADQILATPILYAAFFFGCGMLEGKGVSGSIQEIKDKLLIVYLVDFCVWPAAQYINFNYLPTEYRVLYVSCVTLAWNMFLSFMKH</sequence>
<evidence type="ECO:0008006" key="9">
    <source>
        <dbReference type="Google" id="ProtNLM"/>
    </source>
</evidence>